<accession>A0A9P5ARH9</accession>
<dbReference type="GO" id="GO:0005634">
    <property type="term" value="C:nucleus"/>
    <property type="evidence" value="ECO:0007669"/>
    <property type="project" value="TreeGrafter"/>
</dbReference>
<dbReference type="Pfam" id="PF10253">
    <property type="entry name" value="PRCC"/>
    <property type="match status" value="1"/>
</dbReference>
<feature type="compositionally biased region" description="Basic and acidic residues" evidence="1">
    <location>
        <begin position="225"/>
        <end position="234"/>
    </location>
</feature>
<dbReference type="OrthoDB" id="2555634at2759"/>
<reference evidence="2" key="1">
    <citation type="journal article" date="2017" name="Mycologia">
        <title>Fusarium algeriense, sp. nov., a novel toxigenic crown rot pathogen of durum wheat from Algeria is nested in the Fusarium burgessii species complex.</title>
        <authorList>
            <person name="Laraba I."/>
            <person name="Keddad A."/>
            <person name="Boureghda H."/>
            <person name="Abdallah N."/>
            <person name="Vaughan M.M."/>
            <person name="Proctor R.H."/>
            <person name="Busman M."/>
            <person name="O'Donnell K."/>
        </authorList>
    </citation>
    <scope>NUCLEOTIDE SEQUENCE</scope>
    <source>
        <strain evidence="2">NRRL 25174</strain>
    </source>
</reference>
<dbReference type="PANTHER" id="PTHR13621:SF2">
    <property type="entry name" value="PROLINE-RICH PROTEIN PRCC"/>
    <property type="match status" value="1"/>
</dbReference>
<protein>
    <recommendedName>
        <fullName evidence="4">Stress activated map kinase interacting</fullName>
    </recommendedName>
</protein>
<comment type="caution">
    <text evidence="2">The sequence shown here is derived from an EMBL/GenBank/DDBJ whole genome shotgun (WGS) entry which is preliminary data.</text>
</comment>
<feature type="region of interest" description="Disordered" evidence="1">
    <location>
        <begin position="1"/>
        <end position="241"/>
    </location>
</feature>
<dbReference type="Proteomes" id="UP000730481">
    <property type="component" value="Unassembled WGS sequence"/>
</dbReference>
<feature type="compositionally biased region" description="Polar residues" evidence="1">
    <location>
        <begin position="98"/>
        <end position="116"/>
    </location>
</feature>
<keyword evidence="3" id="KW-1185">Reference proteome</keyword>
<feature type="region of interest" description="Disordered" evidence="1">
    <location>
        <begin position="362"/>
        <end position="384"/>
    </location>
</feature>
<feature type="compositionally biased region" description="Low complexity" evidence="1">
    <location>
        <begin position="21"/>
        <end position="34"/>
    </location>
</feature>
<feature type="compositionally biased region" description="Polar residues" evidence="1">
    <location>
        <begin position="125"/>
        <end position="139"/>
    </location>
</feature>
<dbReference type="PANTHER" id="PTHR13621">
    <property type="entry name" value="PROLINE-RICH PROTEIN PRCC"/>
    <property type="match status" value="1"/>
</dbReference>
<evidence type="ECO:0000256" key="1">
    <source>
        <dbReference type="SAM" id="MobiDB-lite"/>
    </source>
</evidence>
<evidence type="ECO:0000313" key="3">
    <source>
        <dbReference type="Proteomes" id="UP000730481"/>
    </source>
</evidence>
<feature type="compositionally biased region" description="Low complexity" evidence="1">
    <location>
        <begin position="205"/>
        <end position="218"/>
    </location>
</feature>
<proteinExistence type="predicted"/>
<gene>
    <name evidence="2" type="ORF">FBEOM_2419</name>
</gene>
<dbReference type="EMBL" id="PVQB02000086">
    <property type="protein sequence ID" value="KAF4343620.1"/>
    <property type="molecule type" value="Genomic_DNA"/>
</dbReference>
<dbReference type="AlphaFoldDB" id="A0A9P5ARH9"/>
<reference evidence="2" key="2">
    <citation type="submission" date="2020-02" db="EMBL/GenBank/DDBJ databases">
        <title>Identification and distribution of gene clusters putatively required for synthesis of sphingolipid metabolism inhibitors in phylogenetically diverse species of the filamentous fungus Fusarium.</title>
        <authorList>
            <person name="Kim H.-S."/>
            <person name="Busman M."/>
            <person name="Brown D.W."/>
            <person name="Divon H."/>
            <person name="Uhlig S."/>
            <person name="Proctor R.H."/>
        </authorList>
    </citation>
    <scope>NUCLEOTIDE SEQUENCE</scope>
    <source>
        <strain evidence="2">NRRL 25174</strain>
    </source>
</reference>
<dbReference type="InterPro" id="IPR018800">
    <property type="entry name" value="PRCC"/>
</dbReference>
<organism evidence="2 3">
    <name type="scientific">Fusarium beomiforme</name>
    <dbReference type="NCBI Taxonomy" id="44412"/>
    <lineage>
        <taxon>Eukaryota</taxon>
        <taxon>Fungi</taxon>
        <taxon>Dikarya</taxon>
        <taxon>Ascomycota</taxon>
        <taxon>Pezizomycotina</taxon>
        <taxon>Sordariomycetes</taxon>
        <taxon>Hypocreomycetidae</taxon>
        <taxon>Hypocreales</taxon>
        <taxon>Nectriaceae</taxon>
        <taxon>Fusarium</taxon>
        <taxon>Fusarium burgessii species complex</taxon>
    </lineage>
</organism>
<evidence type="ECO:0000313" key="2">
    <source>
        <dbReference type="EMBL" id="KAF4343620.1"/>
    </source>
</evidence>
<evidence type="ECO:0008006" key="4">
    <source>
        <dbReference type="Google" id="ProtNLM"/>
    </source>
</evidence>
<sequence length="384" mass="41002">MGLVDYSDSEGSGSEAEVQLSVKSAPKSSSSSKKPFQKVVDRSNPGKIVVSLPQLANDKPQDEEPPAKRTKTAGGGRFSDFNSFLPAPKNVSKLKPVASSSSTARPAFQFKTSSAPGFSRETGGDPNTSTETTDGTSPPMTKAVAQPHIPEGQKPADEVKLVGKPLMFKPLSVARNPQKKKKLNSGVARPAPTPSQEQTESKPVEATSEATPAAAPKKMSLFSMHTEESSEPAEKSSTGTYEPMFATAESSSAYDEGAYGDYASHAQAGPLATTLPGSESLDTVVEDLNLTAAQRRELLGRNGLGNQAAKKVINFNMDKEYRHNEEIRAAGEEQTHNPVRAIQGGGKHSLRQLVQNVQSQREALEDSFAKGKNNRKEAASKYGW</sequence>
<name>A0A9P5ARH9_9HYPO</name>